<dbReference type="Proteomes" id="UP000308092">
    <property type="component" value="Unassembled WGS sequence"/>
</dbReference>
<proteinExistence type="predicted"/>
<evidence type="ECO:0000313" key="4">
    <source>
        <dbReference type="Proteomes" id="UP000308092"/>
    </source>
</evidence>
<accession>A0A4S3JC49</accession>
<evidence type="ECO:0000313" key="5">
    <source>
        <dbReference type="Proteomes" id="UP000324241"/>
    </source>
</evidence>
<dbReference type="AlphaFoldDB" id="A0A4S3JC49"/>
<dbReference type="Proteomes" id="UP000324241">
    <property type="component" value="Unassembled WGS sequence"/>
</dbReference>
<feature type="transmembrane region" description="Helical" evidence="1">
    <location>
        <begin position="214"/>
        <end position="236"/>
    </location>
</feature>
<protein>
    <recommendedName>
        <fullName evidence="6">TLC domain-containing protein</fullName>
    </recommendedName>
</protein>
<evidence type="ECO:0000313" key="3">
    <source>
        <dbReference type="EMBL" id="THC92736.1"/>
    </source>
</evidence>
<keyword evidence="4" id="KW-1185">Reference proteome</keyword>
<dbReference type="OrthoDB" id="10266980at2759"/>
<dbReference type="GeneID" id="54329377"/>
<keyword evidence="1" id="KW-0472">Membrane</keyword>
<evidence type="ECO:0008006" key="6">
    <source>
        <dbReference type="Google" id="ProtNLM"/>
    </source>
</evidence>
<feature type="transmembrane region" description="Helical" evidence="1">
    <location>
        <begin position="113"/>
        <end position="132"/>
    </location>
</feature>
<gene>
    <name evidence="2" type="ORF">ATNIH1004_006675</name>
    <name evidence="3" type="ORF">EYZ11_007784</name>
</gene>
<dbReference type="EMBL" id="QUQM01000007">
    <property type="protein sequence ID" value="KAA8645256.1"/>
    <property type="molecule type" value="Genomic_DNA"/>
</dbReference>
<keyword evidence="1" id="KW-0812">Transmembrane</keyword>
<dbReference type="VEuPathDB" id="FungiDB:EYZ11_007784"/>
<keyword evidence="1" id="KW-1133">Transmembrane helix</keyword>
<evidence type="ECO:0000256" key="1">
    <source>
        <dbReference type="SAM" id="Phobius"/>
    </source>
</evidence>
<reference evidence="2 5" key="2">
    <citation type="submission" date="2019-08" db="EMBL/GenBank/DDBJ databases">
        <title>The genome sequence of a newly discovered highly antifungal drug resistant Aspergillus species, Aspergillus tanneri NIH 1004.</title>
        <authorList>
            <person name="Mounaud S."/>
            <person name="Singh I."/>
            <person name="Joardar V."/>
            <person name="Pakala S."/>
            <person name="Pakala S."/>
            <person name="Venepally P."/>
            <person name="Chung J.K."/>
            <person name="Losada L."/>
            <person name="Nierman W.C."/>
        </authorList>
    </citation>
    <scope>NUCLEOTIDE SEQUENCE [LARGE SCALE GENOMIC DNA]</scope>
    <source>
        <strain evidence="2 5">NIH1004</strain>
    </source>
</reference>
<organism evidence="3 4">
    <name type="scientific">Aspergillus tanneri</name>
    <dbReference type="NCBI Taxonomy" id="1220188"/>
    <lineage>
        <taxon>Eukaryota</taxon>
        <taxon>Fungi</taxon>
        <taxon>Dikarya</taxon>
        <taxon>Ascomycota</taxon>
        <taxon>Pezizomycotina</taxon>
        <taxon>Eurotiomycetes</taxon>
        <taxon>Eurotiomycetidae</taxon>
        <taxon>Eurotiales</taxon>
        <taxon>Aspergillaceae</taxon>
        <taxon>Aspergillus</taxon>
        <taxon>Aspergillus subgen. Circumdati</taxon>
    </lineage>
</organism>
<name>A0A4S3JC49_9EURO</name>
<dbReference type="RefSeq" id="XP_033424617.1">
    <property type="nucleotide sequence ID" value="XM_033571302.1"/>
</dbReference>
<comment type="caution">
    <text evidence="3">The sequence shown here is derived from an EMBL/GenBank/DDBJ whole genome shotgun (WGS) entry which is preliminary data.</text>
</comment>
<feature type="transmembrane region" description="Helical" evidence="1">
    <location>
        <begin position="179"/>
        <end position="202"/>
    </location>
</feature>
<sequence>MSSFDDINSNGALALSATTYPIIFRLMTPTNSTAARFMKSRELISVFHCIITLSATLFELHRQFEKWAPPPRSPLKVLFPWLLDRDTSTAKDSVRGLSYLDIVDAMPPFTHTILAFECGYLIQDFALLILGTRRVAGDSRAKSVMARNVNWRVLGWHHLGIACGLGLFHLRALRGQAKASLVMLMMMLMNASTPIGTLHWYLVNFHRSWRSGVCITYGAYLATYAVARVYLLYWILSIYGSWTGQSAIEAFRHLRWQCQLGTGIMGTTNTFWLLIGLRKFIKQYLTSYNTKRTH</sequence>
<dbReference type="EMBL" id="SOSA01000312">
    <property type="protein sequence ID" value="THC92736.1"/>
    <property type="molecule type" value="Genomic_DNA"/>
</dbReference>
<reference evidence="3 4" key="1">
    <citation type="submission" date="2019-03" db="EMBL/GenBank/DDBJ databases">
        <title>The genome sequence of a newly discovered highly antifungal drug resistant Aspergillus species, Aspergillus tanneri NIH 1004.</title>
        <authorList>
            <person name="Mounaud S."/>
            <person name="Singh I."/>
            <person name="Joardar V."/>
            <person name="Pakala S."/>
            <person name="Pakala S."/>
            <person name="Venepally P."/>
            <person name="Hoover J."/>
            <person name="Nierman W."/>
            <person name="Chung J."/>
            <person name="Losada L."/>
        </authorList>
    </citation>
    <scope>NUCLEOTIDE SEQUENCE [LARGE SCALE GENOMIC DNA]</scope>
    <source>
        <strain evidence="3 4">NIH1004</strain>
    </source>
</reference>
<feature type="transmembrane region" description="Helical" evidence="1">
    <location>
        <begin position="153"/>
        <end position="173"/>
    </location>
</feature>
<feature type="transmembrane region" description="Helical" evidence="1">
    <location>
        <begin position="256"/>
        <end position="275"/>
    </location>
</feature>
<evidence type="ECO:0000313" key="2">
    <source>
        <dbReference type="EMBL" id="KAA8645256.1"/>
    </source>
</evidence>